<feature type="region of interest" description="Disordered" evidence="1">
    <location>
        <begin position="482"/>
        <end position="513"/>
    </location>
</feature>
<feature type="compositionally biased region" description="Acidic residues" evidence="1">
    <location>
        <begin position="98"/>
        <end position="107"/>
    </location>
</feature>
<protein>
    <submittedName>
        <fullName evidence="2">Uncharacterized protein</fullName>
    </submittedName>
</protein>
<dbReference type="InParanoid" id="G7DVE2"/>
<comment type="caution">
    <text evidence="2">The sequence shown here is derived from an EMBL/GenBank/DDBJ whole genome shotgun (WGS) entry which is preliminary data.</text>
</comment>
<feature type="region of interest" description="Disordered" evidence="1">
    <location>
        <begin position="326"/>
        <end position="357"/>
    </location>
</feature>
<feature type="region of interest" description="Disordered" evidence="1">
    <location>
        <begin position="1"/>
        <end position="107"/>
    </location>
</feature>
<dbReference type="InterPro" id="IPR012808">
    <property type="entry name" value="CHP02453"/>
</dbReference>
<dbReference type="NCBIfam" id="TIGR02453">
    <property type="entry name" value="TIGR02453 family protein"/>
    <property type="match status" value="1"/>
</dbReference>
<keyword evidence="3" id="KW-1185">Reference proteome</keyword>
<evidence type="ECO:0000313" key="3">
    <source>
        <dbReference type="Proteomes" id="UP000009131"/>
    </source>
</evidence>
<organism evidence="2 3">
    <name type="scientific">Mixia osmundae (strain CBS 9802 / IAM 14324 / JCM 22182 / KY 12970)</name>
    <dbReference type="NCBI Taxonomy" id="764103"/>
    <lineage>
        <taxon>Eukaryota</taxon>
        <taxon>Fungi</taxon>
        <taxon>Dikarya</taxon>
        <taxon>Basidiomycota</taxon>
        <taxon>Pucciniomycotina</taxon>
        <taxon>Mixiomycetes</taxon>
        <taxon>Mixiales</taxon>
        <taxon>Mixiaceae</taxon>
        <taxon>Mixia</taxon>
    </lineage>
</organism>
<dbReference type="EMBL" id="BABT02000039">
    <property type="protein sequence ID" value="GAA94552.1"/>
    <property type="molecule type" value="Genomic_DNA"/>
</dbReference>
<name>G7DVE2_MIXOS</name>
<dbReference type="Pfam" id="PF09365">
    <property type="entry name" value="DUF2461"/>
    <property type="match status" value="1"/>
</dbReference>
<feature type="region of interest" description="Disordered" evidence="1">
    <location>
        <begin position="287"/>
        <end position="311"/>
    </location>
</feature>
<dbReference type="OMA" id="DIDWLKL"/>
<dbReference type="STRING" id="764103.G7DVE2"/>
<evidence type="ECO:0000313" key="2">
    <source>
        <dbReference type="EMBL" id="GAA94552.1"/>
    </source>
</evidence>
<feature type="compositionally biased region" description="Basic and acidic residues" evidence="1">
    <location>
        <begin position="302"/>
        <end position="311"/>
    </location>
</feature>
<dbReference type="Proteomes" id="UP000009131">
    <property type="component" value="Unassembled WGS sequence"/>
</dbReference>
<dbReference type="RefSeq" id="XP_014568380.1">
    <property type="nucleotide sequence ID" value="XM_014712894.1"/>
</dbReference>
<evidence type="ECO:0000256" key="1">
    <source>
        <dbReference type="SAM" id="MobiDB-lite"/>
    </source>
</evidence>
<dbReference type="PANTHER" id="PTHR36452:SF1">
    <property type="entry name" value="DUF2461 DOMAIN-CONTAINING PROTEIN"/>
    <property type="match status" value="1"/>
</dbReference>
<reference evidence="2 3" key="2">
    <citation type="journal article" date="2012" name="Open Biol.">
        <title>Characteristics of nucleosomes and linker DNA regions on the genome of the basidiomycete Mixia osmundae revealed by mono- and dinucleosome mapping.</title>
        <authorList>
            <person name="Nishida H."/>
            <person name="Kondo S."/>
            <person name="Matsumoto T."/>
            <person name="Suzuki Y."/>
            <person name="Yoshikawa H."/>
            <person name="Taylor T.D."/>
            <person name="Sugiyama J."/>
        </authorList>
    </citation>
    <scope>NUCLEOTIDE SEQUENCE [LARGE SCALE GENOMIC DNA]</scope>
    <source>
        <strain evidence="3">CBS 9802 / IAM 14324 / JCM 22182 / KY 12970</strain>
    </source>
</reference>
<gene>
    <name evidence="2" type="primary">Mo01204</name>
    <name evidence="2" type="ORF">E5Q_01204</name>
</gene>
<dbReference type="AlphaFoldDB" id="G7DVE2"/>
<accession>G7DVE2</accession>
<dbReference type="OrthoDB" id="2537769at2759"/>
<feature type="compositionally biased region" description="Basic and acidic residues" evidence="1">
    <location>
        <begin position="21"/>
        <end position="31"/>
    </location>
</feature>
<sequence>MARPRKNDAPSYKESPISGSDDERSAEEASKTRARIRGKGKLVDDDDDDDDAHTAEEVSDSESMASSNIDDDPPPPKKKRRSPNKPAKATAKVAVQEADADKDGDDSDDRVIAIKKIVPGPSTAPLKRIVEPSTLAFLGDLTIPERNDREWFAENKARYDHALANWLNFVDHVQTVMARADEQLPVFPAKRLVGRIYRDIRFSQNKTPYNTFFQATMSRSGKKGPYAGYFLLLKPGATTLYCGKFDMDRNDLATIRTNILNDSGPLKRVVSQNEFVAQFGPPIPPPVNAVVPPKANGKRKKADGAKEDSDGEPVIEKVRVKGKSKVVPVKGDSGTATSSDNSFAEDKGKAKAVSPRAAIEPPPWADVTQAGDIQGRNIYASTDRLKIAPKIEGVDKNHPEIELLKLKSFVAAHNFSDAEVISADFDQKIFSAVQAGSTLVHLLNELMLPQSRDDSTTNGAEAALPAPAHPIDVEETMNELYAAADARASGTAPRKERTRPNTKKKKEAAGVTT</sequence>
<dbReference type="PANTHER" id="PTHR36452">
    <property type="entry name" value="CHROMOSOME 12, WHOLE GENOME SHOTGUN SEQUENCE"/>
    <property type="match status" value="1"/>
</dbReference>
<dbReference type="eggNOG" id="ENOG502RKMH">
    <property type="taxonomic scope" value="Eukaryota"/>
</dbReference>
<proteinExistence type="predicted"/>
<reference evidence="2 3" key="1">
    <citation type="journal article" date="2011" name="J. Gen. Appl. Microbiol.">
        <title>Draft genome sequencing of the enigmatic basidiomycete Mixia osmundae.</title>
        <authorList>
            <person name="Nishida H."/>
            <person name="Nagatsuka Y."/>
            <person name="Sugiyama J."/>
        </authorList>
    </citation>
    <scope>NUCLEOTIDE SEQUENCE [LARGE SCALE GENOMIC DNA]</scope>
    <source>
        <strain evidence="3">CBS 9802 / IAM 14324 / JCM 22182 / KY 12970</strain>
    </source>
</reference>
<dbReference type="HOGENOM" id="CLU_531080_0_0_1"/>